<evidence type="ECO:0000313" key="3">
    <source>
        <dbReference type="Proteomes" id="UP001480595"/>
    </source>
</evidence>
<evidence type="ECO:0008006" key="4">
    <source>
        <dbReference type="Google" id="ProtNLM"/>
    </source>
</evidence>
<dbReference type="RefSeq" id="XP_066712407.1">
    <property type="nucleotide sequence ID" value="XM_066863297.1"/>
</dbReference>
<protein>
    <recommendedName>
        <fullName evidence="4">C2H2-type domain-containing protein</fullName>
    </recommendedName>
</protein>
<proteinExistence type="predicted"/>
<accession>A0ABR1TU65</accession>
<evidence type="ECO:0000313" key="2">
    <source>
        <dbReference type="EMBL" id="KAK8050158.1"/>
    </source>
</evidence>
<dbReference type="EMBL" id="JAQQWL010000011">
    <property type="protein sequence ID" value="KAK8050158.1"/>
    <property type="molecule type" value="Genomic_DNA"/>
</dbReference>
<reference evidence="2 3" key="1">
    <citation type="submission" date="2023-01" db="EMBL/GenBank/DDBJ databases">
        <title>Analysis of 21 Apiospora genomes using comparative genomics revels a genus with tremendous synthesis potential of carbohydrate active enzymes and secondary metabolites.</title>
        <authorList>
            <person name="Sorensen T."/>
        </authorList>
    </citation>
    <scope>NUCLEOTIDE SEQUENCE [LARGE SCALE GENOMIC DNA]</scope>
    <source>
        <strain evidence="2 3">CBS 135458</strain>
    </source>
</reference>
<name>A0ABR1TU65_9PEZI</name>
<sequence length="210" mass="23336">MCGHGPNHQTDCAPAYDCKYVGMQSTLRLPAANPNGNQADEQEIEHAGPRGKTRRHADTHPDSDRALRQKKPGRAPIWAKGPPQHGSIPAFPRRLKMGQHEVAANQRRRKCKTRLCHPTDPCPFIFALAHCLRTHCRIATWNDENLHLHVARSGRHDQPNVAGSAKPPFAGAAISMGSACNVHLEYSVCARQAPSHWACRRRCRYMSSPP</sequence>
<comment type="caution">
    <text evidence="2">The sequence shown here is derived from an EMBL/GenBank/DDBJ whole genome shotgun (WGS) entry which is preliminary data.</text>
</comment>
<feature type="region of interest" description="Disordered" evidence="1">
    <location>
        <begin position="29"/>
        <end position="90"/>
    </location>
</feature>
<dbReference type="Proteomes" id="UP001480595">
    <property type="component" value="Unassembled WGS sequence"/>
</dbReference>
<feature type="compositionally biased region" description="Basic and acidic residues" evidence="1">
    <location>
        <begin position="56"/>
        <end position="67"/>
    </location>
</feature>
<keyword evidence="3" id="KW-1185">Reference proteome</keyword>
<organism evidence="2 3">
    <name type="scientific">Apiospora phragmitis</name>
    <dbReference type="NCBI Taxonomy" id="2905665"/>
    <lineage>
        <taxon>Eukaryota</taxon>
        <taxon>Fungi</taxon>
        <taxon>Dikarya</taxon>
        <taxon>Ascomycota</taxon>
        <taxon>Pezizomycotina</taxon>
        <taxon>Sordariomycetes</taxon>
        <taxon>Xylariomycetidae</taxon>
        <taxon>Amphisphaeriales</taxon>
        <taxon>Apiosporaceae</taxon>
        <taxon>Apiospora</taxon>
    </lineage>
</organism>
<gene>
    <name evidence="2" type="ORF">PG994_011888</name>
</gene>
<evidence type="ECO:0000256" key="1">
    <source>
        <dbReference type="SAM" id="MobiDB-lite"/>
    </source>
</evidence>
<dbReference type="GeneID" id="92096360"/>